<dbReference type="EMBL" id="CP009288">
    <property type="protein sequence ID" value="AIQ13945.1"/>
    <property type="molecule type" value="Genomic_DNA"/>
</dbReference>
<dbReference type="Proteomes" id="UP000029409">
    <property type="component" value="Chromosome"/>
</dbReference>
<dbReference type="PANTHER" id="PTHR38451">
    <property type="entry name" value="TRNA (ADENINE(22)-N(1))-METHYLTRANSFERASE"/>
    <property type="match status" value="1"/>
</dbReference>
<dbReference type="STRING" id="44251.PDUR_20040"/>
<evidence type="ECO:0000256" key="1">
    <source>
        <dbReference type="SAM" id="Coils"/>
    </source>
</evidence>
<dbReference type="Pfam" id="PF04816">
    <property type="entry name" value="TrmK"/>
    <property type="match status" value="1"/>
</dbReference>
<keyword evidence="2" id="KW-0808">Transferase</keyword>
<dbReference type="InterPro" id="IPR006901">
    <property type="entry name" value="TrmK"/>
</dbReference>
<dbReference type="GO" id="GO:0160105">
    <property type="term" value="F:tRNA (adenine(22)-N1)-methyltransferase activity"/>
    <property type="evidence" value="ECO:0007669"/>
    <property type="project" value="InterPro"/>
</dbReference>
<dbReference type="AlphaFoldDB" id="A0A089HTA0"/>
<dbReference type="KEGG" id="pdu:PDUR_20040"/>
<proteinExistence type="predicted"/>
<sequence>MNNVKLSQRLGLLLEQIPHGSKLADIGSDHALLPLAAVQTGRAVSAVAGEVNPGPHRAAEKAVQDAGLKDRISVRRGDGLEVLRPEEADCITIAGMGGALIASILNRGKVEGKLAAVRTLVLQPNVGEDILRRWLLDNGWVLTAEALLEEDGKRYEVLTAVPQDLEAGITNEGLYADAARAGGERLYSMETLLYMGPWLIRQRGPVFVAKWLDEISKLERILESLSRSELESAESKRTEIKARIREITEVLACLPKDKP</sequence>
<dbReference type="OrthoDB" id="5881184at2"/>
<dbReference type="RefSeq" id="WP_042207735.1">
    <property type="nucleotide sequence ID" value="NZ_CP009288.1"/>
</dbReference>
<dbReference type="eggNOG" id="COG2384">
    <property type="taxonomic scope" value="Bacteria"/>
</dbReference>
<keyword evidence="1" id="KW-0175">Coiled coil</keyword>
<keyword evidence="2" id="KW-0489">Methyltransferase</keyword>
<accession>A0A089HTA0</accession>
<evidence type="ECO:0000313" key="2">
    <source>
        <dbReference type="EMBL" id="AIQ13945.1"/>
    </source>
</evidence>
<dbReference type="InterPro" id="IPR029063">
    <property type="entry name" value="SAM-dependent_MTases_sf"/>
</dbReference>
<evidence type="ECO:0000313" key="3">
    <source>
        <dbReference type="Proteomes" id="UP000029409"/>
    </source>
</evidence>
<dbReference type="Gene3D" id="3.40.50.150">
    <property type="entry name" value="Vaccinia Virus protein VP39"/>
    <property type="match status" value="1"/>
</dbReference>
<protein>
    <submittedName>
        <fullName evidence="2">SAM-dependent methyltransferase</fullName>
    </submittedName>
</protein>
<gene>
    <name evidence="2" type="ORF">PDUR_20040</name>
</gene>
<keyword evidence="3" id="KW-1185">Reference proteome</keyword>
<name>A0A089HTA0_PAEDU</name>
<reference evidence="2 3" key="1">
    <citation type="submission" date="2014-08" db="EMBL/GenBank/DDBJ databases">
        <title>Comparative genomics of the Paenibacillus odorifer group.</title>
        <authorList>
            <person name="den Bakker H.C."/>
            <person name="Tsai Y.-C."/>
            <person name="Martin N."/>
            <person name="Korlach J."/>
            <person name="Wiedmann M."/>
        </authorList>
    </citation>
    <scope>NUCLEOTIDE SEQUENCE [LARGE SCALE GENOMIC DNA]</scope>
    <source>
        <strain evidence="2 3">DSM 1735</strain>
    </source>
</reference>
<dbReference type="Gene3D" id="1.10.287.1890">
    <property type="match status" value="1"/>
</dbReference>
<dbReference type="GO" id="GO:0032259">
    <property type="term" value="P:methylation"/>
    <property type="evidence" value="ECO:0007669"/>
    <property type="project" value="UniProtKB-KW"/>
</dbReference>
<dbReference type="PIRSF" id="PIRSF018637">
    <property type="entry name" value="TrmK"/>
    <property type="match status" value="1"/>
</dbReference>
<dbReference type="SUPFAM" id="SSF53335">
    <property type="entry name" value="S-adenosyl-L-methionine-dependent methyltransferases"/>
    <property type="match status" value="1"/>
</dbReference>
<organism evidence="2 3">
    <name type="scientific">Paenibacillus durus</name>
    <name type="common">Paenibacillus azotofixans</name>
    <dbReference type="NCBI Taxonomy" id="44251"/>
    <lineage>
        <taxon>Bacteria</taxon>
        <taxon>Bacillati</taxon>
        <taxon>Bacillota</taxon>
        <taxon>Bacilli</taxon>
        <taxon>Bacillales</taxon>
        <taxon>Paenibacillaceae</taxon>
        <taxon>Paenibacillus</taxon>
    </lineage>
</organism>
<dbReference type="PANTHER" id="PTHR38451:SF1">
    <property type="entry name" value="TRNA (ADENINE(22)-N(1))-METHYLTRANSFERASE"/>
    <property type="match status" value="1"/>
</dbReference>
<feature type="coiled-coil region" evidence="1">
    <location>
        <begin position="208"/>
        <end position="250"/>
    </location>
</feature>